<sequence>MKQELINEIKASINEKIDLKRNFTDHEISELVVRTVLDKSKQVFLNTVDKKQIIESVFNSLRRLDILQPILDDNQVTEIMINGPNNIFVEKKGKISRLEISFESQQKLEDIIQIMVTTANRTVNESNPIVDARLKDGSRLNVVLPPIALNGPIVTIRKFPGKPIDMESLVELGSLTVQAAAALKMLVTAKYNIFVAGSTGSGKTTYLNALSNYIPEDERIITIEDSAELQITNISNLVSLETRNVNVEGRGEITIKNLIKTALRMRPNRIIVGEVRGEEAIDMLAAMNTGHDGSLSTGHANSSQDMFSRLETMILSAATLPLEAVRKQIASAIDIIIFLSRLRDGSRRTMEISEVLGIENGLIKLNPLFMFEETIQKDQKAINTVSGSLKRTLNPLINKHKMINSGIYDGF</sequence>
<comment type="caution">
    <text evidence="3">The sequence shown here is derived from an EMBL/GenBank/DDBJ whole genome shotgun (WGS) entry which is preliminary data.</text>
</comment>
<evidence type="ECO:0000313" key="4">
    <source>
        <dbReference type="Proteomes" id="UP000016860"/>
    </source>
</evidence>
<dbReference type="InterPro" id="IPR001482">
    <property type="entry name" value="T2SS/T4SS_dom"/>
</dbReference>
<organism evidence="3 4">
    <name type="scientific">Ruminiclostridium papyrosolvens C7</name>
    <dbReference type="NCBI Taxonomy" id="1330534"/>
    <lineage>
        <taxon>Bacteria</taxon>
        <taxon>Bacillati</taxon>
        <taxon>Bacillota</taxon>
        <taxon>Clostridia</taxon>
        <taxon>Eubacteriales</taxon>
        <taxon>Oscillospiraceae</taxon>
        <taxon>Ruminiclostridium</taxon>
    </lineage>
</organism>
<dbReference type="EMBL" id="ATAY01000093">
    <property type="protein sequence ID" value="EPR08275.1"/>
    <property type="molecule type" value="Genomic_DNA"/>
</dbReference>
<gene>
    <name evidence="3" type="ORF">L323_18035</name>
</gene>
<dbReference type="STRING" id="1330534.L323_18035"/>
<dbReference type="InterPro" id="IPR050921">
    <property type="entry name" value="T4SS_GSP_E_ATPase"/>
</dbReference>
<evidence type="ECO:0000313" key="3">
    <source>
        <dbReference type="EMBL" id="EPR08275.1"/>
    </source>
</evidence>
<dbReference type="InterPro" id="IPR027417">
    <property type="entry name" value="P-loop_NTPase"/>
</dbReference>
<dbReference type="PATRIC" id="fig|1330534.3.peg.3583"/>
<comment type="similarity">
    <text evidence="1">Belongs to the GSP E family.</text>
</comment>
<dbReference type="Gene3D" id="3.30.450.380">
    <property type="match status" value="1"/>
</dbReference>
<evidence type="ECO:0000259" key="2">
    <source>
        <dbReference type="Pfam" id="PF00437"/>
    </source>
</evidence>
<dbReference type="Gene3D" id="3.40.50.300">
    <property type="entry name" value="P-loop containing nucleotide triphosphate hydrolases"/>
    <property type="match status" value="1"/>
</dbReference>
<dbReference type="CDD" id="cd01130">
    <property type="entry name" value="VirB11-like_ATPase"/>
    <property type="match status" value="1"/>
</dbReference>
<dbReference type="Proteomes" id="UP000016860">
    <property type="component" value="Unassembled WGS sequence"/>
</dbReference>
<dbReference type="Pfam" id="PF00437">
    <property type="entry name" value="T2SSE"/>
    <property type="match status" value="1"/>
</dbReference>
<name>U4QX68_9FIRM</name>
<dbReference type="PANTHER" id="PTHR30486:SF6">
    <property type="entry name" value="TYPE IV PILUS RETRACTATION ATPASE PILT"/>
    <property type="match status" value="1"/>
</dbReference>
<dbReference type="RefSeq" id="WP_020816984.1">
    <property type="nucleotide sequence ID" value="NZ_ATAY01000093.1"/>
</dbReference>
<feature type="domain" description="Bacterial type II secretion system protein E" evidence="2">
    <location>
        <begin position="67"/>
        <end position="337"/>
    </location>
</feature>
<protein>
    <submittedName>
        <fullName evidence="3">Pilus biosynthesis protein</fullName>
    </submittedName>
</protein>
<accession>U4QX68</accession>
<reference evidence="3 4" key="1">
    <citation type="journal article" date="2013" name="Genome Announc.">
        <title>Draft Genome Sequence of the Cellulolytic Bacterium Clostridium papyrosolvens C7 (ATCC 700395).</title>
        <authorList>
            <person name="Zepeda V."/>
            <person name="Dassa B."/>
            <person name="Borovok I."/>
            <person name="Lamed R."/>
            <person name="Bayer E.A."/>
            <person name="Cate J.H."/>
        </authorList>
    </citation>
    <scope>NUCLEOTIDE SEQUENCE [LARGE SCALE GENOMIC DNA]</scope>
    <source>
        <strain evidence="3 4">C7</strain>
    </source>
</reference>
<dbReference type="SUPFAM" id="SSF52540">
    <property type="entry name" value="P-loop containing nucleoside triphosphate hydrolases"/>
    <property type="match status" value="1"/>
</dbReference>
<evidence type="ECO:0000256" key="1">
    <source>
        <dbReference type="ARBA" id="ARBA00006611"/>
    </source>
</evidence>
<dbReference type="OrthoDB" id="9810761at2"/>
<dbReference type="AlphaFoldDB" id="U4QX68"/>
<dbReference type="PANTHER" id="PTHR30486">
    <property type="entry name" value="TWITCHING MOTILITY PROTEIN PILT"/>
    <property type="match status" value="1"/>
</dbReference>
<dbReference type="GO" id="GO:0016887">
    <property type="term" value="F:ATP hydrolysis activity"/>
    <property type="evidence" value="ECO:0007669"/>
    <property type="project" value="InterPro"/>
</dbReference>
<proteinExistence type="inferred from homology"/>